<proteinExistence type="predicted"/>
<dbReference type="Pfam" id="PF12732">
    <property type="entry name" value="YtxH"/>
    <property type="match status" value="1"/>
</dbReference>
<feature type="coiled-coil region" evidence="1">
    <location>
        <begin position="75"/>
        <end position="156"/>
    </location>
</feature>
<dbReference type="STRING" id="322505.SAMN04487836_10855"/>
<dbReference type="AlphaFoldDB" id="A0A1H6T6Q1"/>
<evidence type="ECO:0000256" key="1">
    <source>
        <dbReference type="SAM" id="Coils"/>
    </source>
</evidence>
<dbReference type="InterPro" id="IPR024623">
    <property type="entry name" value="YtxH"/>
</dbReference>
<dbReference type="EMBL" id="FNYK01000019">
    <property type="protein sequence ID" value="SEI71960.1"/>
    <property type="molecule type" value="Genomic_DNA"/>
</dbReference>
<dbReference type="eggNOG" id="ENOG5032CE4">
    <property type="taxonomic scope" value="Bacteria"/>
</dbReference>
<keyword evidence="3" id="KW-1185">Reference proteome</keyword>
<gene>
    <name evidence="2" type="ORF">SAMN04487834_10197</name>
</gene>
<dbReference type="OrthoDB" id="1643634at2"/>
<protein>
    <submittedName>
        <fullName evidence="2">Gas vesicle protein</fullName>
    </submittedName>
</protein>
<evidence type="ECO:0000313" key="3">
    <source>
        <dbReference type="Proteomes" id="UP000183028"/>
    </source>
</evidence>
<name>A0A1H6T6Q1_9FIRM</name>
<organism evidence="2 3">
    <name type="scientific">Sharpea azabuensis</name>
    <dbReference type="NCBI Taxonomy" id="322505"/>
    <lineage>
        <taxon>Bacteria</taxon>
        <taxon>Bacillati</taxon>
        <taxon>Bacillota</taxon>
        <taxon>Erysipelotrichia</taxon>
        <taxon>Erysipelotrichales</taxon>
        <taxon>Coprobacillaceae</taxon>
        <taxon>Sharpea</taxon>
    </lineage>
</organism>
<keyword evidence="1" id="KW-0175">Coiled coil</keyword>
<accession>A0A1H6T6Q1</accession>
<reference evidence="3" key="1">
    <citation type="submission" date="2016-10" db="EMBL/GenBank/DDBJ databases">
        <authorList>
            <person name="Varghese N."/>
        </authorList>
    </citation>
    <scope>NUCLEOTIDE SEQUENCE [LARGE SCALE GENOMIC DNA]</scope>
    <source>
        <strain evidence="3">DSM 20406</strain>
    </source>
</reference>
<evidence type="ECO:0000313" key="2">
    <source>
        <dbReference type="EMBL" id="SEI71960.1"/>
    </source>
</evidence>
<dbReference type="Proteomes" id="UP000183028">
    <property type="component" value="Unassembled WGS sequence"/>
</dbReference>
<dbReference type="RefSeq" id="WP_033161712.1">
    <property type="nucleotide sequence ID" value="NZ_CACVPP010000001.1"/>
</dbReference>
<dbReference type="GeneID" id="54119127"/>
<sequence length="159" mass="17585">MKLGKFLFGAAVGAIAGLLLAPKKGSELREDLVEKSKETYVKVKNLTREDVEAILGETIENVKKTVDEFDSDAFKDSTKVKLNDLQAKLETLASQVKESEQYAKVAEGVSQVAERLNAKIEEAKNQLNETGILPDSDAIENEIDNVENELDEMIDEIKD</sequence>